<name>A0A2S0HTL2_9FLAO</name>
<dbReference type="AlphaFoldDB" id="A0A2S0HTL2"/>
<dbReference type="KEGG" id="aue:C5O00_01800"/>
<dbReference type="PANTHER" id="PTHR43737">
    <property type="entry name" value="BLL7424 PROTEIN"/>
    <property type="match status" value="1"/>
</dbReference>
<protein>
    <submittedName>
        <fullName evidence="2">Twin-arginine translocation pathway signal</fullName>
    </submittedName>
</protein>
<feature type="signal peptide" evidence="1">
    <location>
        <begin position="1"/>
        <end position="25"/>
    </location>
</feature>
<evidence type="ECO:0000313" key="3">
    <source>
        <dbReference type="Proteomes" id="UP000238442"/>
    </source>
</evidence>
<dbReference type="PANTHER" id="PTHR43737:SF1">
    <property type="entry name" value="DUF1501 DOMAIN-CONTAINING PROTEIN"/>
    <property type="match status" value="1"/>
</dbReference>
<proteinExistence type="predicted"/>
<organism evidence="2 3">
    <name type="scientific">Pukyongia salina</name>
    <dbReference type="NCBI Taxonomy" id="2094025"/>
    <lineage>
        <taxon>Bacteria</taxon>
        <taxon>Pseudomonadati</taxon>
        <taxon>Bacteroidota</taxon>
        <taxon>Flavobacteriia</taxon>
        <taxon>Flavobacteriales</taxon>
        <taxon>Flavobacteriaceae</taxon>
        <taxon>Pukyongia</taxon>
    </lineage>
</organism>
<sequence>MKRRDFIKNSALASSFFLVPAFVKAMDLQLQLPQGFKRLVIIQLAGGNDGLNTIVPYRNDIYYRERPTIAIDRKDVLPMNDELGFHKNLAPLKKLFDAGELSVINNVGYPNPNRSHFRSTDIWHTASDSDKFLNHGWVGRYLDNYGSEPYNAIEIGNSLSLIMQGESKNGVVARDASMLHKITSDPYFEQVLQYNTDQHLSEHNMGYLYQTMIDAKQSASYIYEKSKVTRSNFDYGKSPFGKQMKTLAEFINSRLDTKVYYASLAGFDTHANQARKQDALLKDYAEGVSTLVADLKANNTFNDTLILTFSEFGRRVAQNAANGTDHGAANNVFVIGKQLKRPGLFNAAPDLTKLDKNGDLVHEIDFRSIYANIMEKWLEVRSEDLLGQAIGPVNIV</sequence>
<accession>A0A2S0HTL2</accession>
<keyword evidence="3" id="KW-1185">Reference proteome</keyword>
<keyword evidence="1" id="KW-0732">Signal</keyword>
<gene>
    <name evidence="2" type="ORF">C5O00_01800</name>
</gene>
<reference evidence="2 3" key="1">
    <citation type="submission" date="2018-02" db="EMBL/GenBank/DDBJ databases">
        <title>Genomic analysis of the strain RR4-38 isolated from a seawater recirculating aquaculture system.</title>
        <authorList>
            <person name="Kim Y.-S."/>
            <person name="Jang Y.H."/>
            <person name="Kim K.-H."/>
        </authorList>
    </citation>
    <scope>NUCLEOTIDE SEQUENCE [LARGE SCALE GENOMIC DNA]</scope>
    <source>
        <strain evidence="2 3">RR4-38</strain>
    </source>
</reference>
<dbReference type="EMBL" id="CP027062">
    <property type="protein sequence ID" value="AVI49965.1"/>
    <property type="molecule type" value="Genomic_DNA"/>
</dbReference>
<dbReference type="RefSeq" id="WP_105214398.1">
    <property type="nucleotide sequence ID" value="NZ_CP027062.1"/>
</dbReference>
<feature type="chain" id="PRO_5015570939" evidence="1">
    <location>
        <begin position="26"/>
        <end position="396"/>
    </location>
</feature>
<dbReference type="OrthoDB" id="9779968at2"/>
<evidence type="ECO:0000256" key="1">
    <source>
        <dbReference type="SAM" id="SignalP"/>
    </source>
</evidence>
<dbReference type="Pfam" id="PF07394">
    <property type="entry name" value="DUF1501"/>
    <property type="match status" value="1"/>
</dbReference>
<dbReference type="Proteomes" id="UP000238442">
    <property type="component" value="Chromosome"/>
</dbReference>
<evidence type="ECO:0000313" key="2">
    <source>
        <dbReference type="EMBL" id="AVI49965.1"/>
    </source>
</evidence>
<dbReference type="InterPro" id="IPR010869">
    <property type="entry name" value="DUF1501"/>
</dbReference>